<keyword evidence="7" id="KW-0464">Manganese</keyword>
<organism evidence="11 12">
    <name type="scientific">Serinibacter salmoneus</name>
    <dbReference type="NCBI Taxonomy" id="556530"/>
    <lineage>
        <taxon>Bacteria</taxon>
        <taxon>Bacillati</taxon>
        <taxon>Actinomycetota</taxon>
        <taxon>Actinomycetes</taxon>
        <taxon>Micrococcales</taxon>
        <taxon>Beutenbergiaceae</taxon>
        <taxon>Serinibacter</taxon>
    </lineage>
</organism>
<gene>
    <name evidence="11" type="ORF">ATL40_1122</name>
</gene>
<evidence type="ECO:0000259" key="10">
    <source>
        <dbReference type="PROSITE" id="PS51462"/>
    </source>
</evidence>
<keyword evidence="6" id="KW-0460">Magnesium</keyword>
<evidence type="ECO:0000256" key="6">
    <source>
        <dbReference type="ARBA" id="ARBA00022842"/>
    </source>
</evidence>
<evidence type="ECO:0000256" key="9">
    <source>
        <dbReference type="SAM" id="MobiDB-lite"/>
    </source>
</evidence>
<dbReference type="PANTHER" id="PTHR12992:SF11">
    <property type="entry name" value="MITOCHONDRIAL COENZYME A DIPHOSPHATASE NUDT8"/>
    <property type="match status" value="1"/>
</dbReference>
<feature type="region of interest" description="Disordered" evidence="9">
    <location>
        <begin position="218"/>
        <end position="247"/>
    </location>
</feature>
<dbReference type="InterPro" id="IPR020084">
    <property type="entry name" value="NUDIX_hydrolase_CS"/>
</dbReference>
<name>A0A2A9CYN6_9MICO</name>
<comment type="cofactor">
    <cofactor evidence="2">
        <name>Mg(2+)</name>
        <dbReference type="ChEBI" id="CHEBI:18420"/>
    </cofactor>
</comment>
<evidence type="ECO:0000256" key="3">
    <source>
        <dbReference type="ARBA" id="ARBA00006506"/>
    </source>
</evidence>
<dbReference type="Pfam" id="PF00293">
    <property type="entry name" value="NUDIX"/>
    <property type="match status" value="1"/>
</dbReference>
<evidence type="ECO:0000313" key="12">
    <source>
        <dbReference type="Proteomes" id="UP000224915"/>
    </source>
</evidence>
<dbReference type="GO" id="GO:0009132">
    <property type="term" value="P:nucleoside diphosphate metabolic process"/>
    <property type="evidence" value="ECO:0007669"/>
    <property type="project" value="InterPro"/>
</dbReference>
<accession>A0A2A9CYN6</accession>
<evidence type="ECO:0000256" key="7">
    <source>
        <dbReference type="ARBA" id="ARBA00023211"/>
    </source>
</evidence>
<evidence type="ECO:0000256" key="8">
    <source>
        <dbReference type="RuleBase" id="RU003476"/>
    </source>
</evidence>
<dbReference type="AlphaFoldDB" id="A0A2A9CYN6"/>
<comment type="similarity">
    <text evidence="3">Belongs to the Nudix hydrolase family. PCD1 subfamily.</text>
</comment>
<dbReference type="EMBL" id="PDJD01000001">
    <property type="protein sequence ID" value="PFG19558.1"/>
    <property type="molecule type" value="Genomic_DNA"/>
</dbReference>
<evidence type="ECO:0000313" key="11">
    <source>
        <dbReference type="EMBL" id="PFG19558.1"/>
    </source>
</evidence>
<dbReference type="InterPro" id="IPR020476">
    <property type="entry name" value="Nudix_hydrolase"/>
</dbReference>
<dbReference type="GO" id="GO:0030145">
    <property type="term" value="F:manganese ion binding"/>
    <property type="evidence" value="ECO:0007669"/>
    <property type="project" value="InterPro"/>
</dbReference>
<dbReference type="PRINTS" id="PR00502">
    <property type="entry name" value="NUDIXFAMILY"/>
</dbReference>
<evidence type="ECO:0000256" key="1">
    <source>
        <dbReference type="ARBA" id="ARBA00001936"/>
    </source>
</evidence>
<dbReference type="GO" id="GO:0000287">
    <property type="term" value="F:magnesium ion binding"/>
    <property type="evidence" value="ECO:0007669"/>
    <property type="project" value="InterPro"/>
</dbReference>
<evidence type="ECO:0000256" key="4">
    <source>
        <dbReference type="ARBA" id="ARBA00022723"/>
    </source>
</evidence>
<dbReference type="OrthoDB" id="9802805at2"/>
<dbReference type="PROSITE" id="PS00893">
    <property type="entry name" value="NUDIX_BOX"/>
    <property type="match status" value="1"/>
</dbReference>
<dbReference type="InterPro" id="IPR000086">
    <property type="entry name" value="NUDIX_hydrolase_dom"/>
</dbReference>
<dbReference type="InterPro" id="IPR045121">
    <property type="entry name" value="CoAse"/>
</dbReference>
<protein>
    <submittedName>
        <fullName evidence="11">ADP-ribose pyrophosphatase YjhB (NUDIX family)</fullName>
    </submittedName>
</protein>
<dbReference type="PROSITE" id="PS51462">
    <property type="entry name" value="NUDIX"/>
    <property type="match status" value="1"/>
</dbReference>
<dbReference type="Proteomes" id="UP000224915">
    <property type="component" value="Unassembled WGS sequence"/>
</dbReference>
<reference evidence="11 12" key="1">
    <citation type="submission" date="2017-10" db="EMBL/GenBank/DDBJ databases">
        <title>Sequencing the genomes of 1000 actinobacteria strains.</title>
        <authorList>
            <person name="Klenk H.-P."/>
        </authorList>
    </citation>
    <scope>NUCLEOTIDE SEQUENCE [LARGE SCALE GENOMIC DNA]</scope>
    <source>
        <strain evidence="11 12">DSM 21801</strain>
    </source>
</reference>
<dbReference type="PANTHER" id="PTHR12992">
    <property type="entry name" value="NUDIX HYDROLASE"/>
    <property type="match status" value="1"/>
</dbReference>
<sequence length="247" mass="26208">MTVPAPEEARRALRALVDQPRAWHTDLGEVPSGTALRRSAVLLLFGPLEESDHVGAAAQADVDVLLTRRSDALRHHPGQVAFPGGGIEEGEAIEDAALREAVEETGLDPRGVEILGALSAVPVLASGNAVVPVVAWWRRPSPLVADGVETAEAFRVPVRHLVDPRVRGTVKIERPGRRYRGPAFAVDSGHVVWGFTAHVLDALLEALGWAGPWDRDREINAPGFGPGTPGTSVPPGSSPPASYRGSR</sequence>
<keyword evidence="4" id="KW-0479">Metal-binding</keyword>
<evidence type="ECO:0000256" key="5">
    <source>
        <dbReference type="ARBA" id="ARBA00022801"/>
    </source>
</evidence>
<dbReference type="PROSITE" id="PS01293">
    <property type="entry name" value="NUDIX_COA"/>
    <property type="match status" value="1"/>
</dbReference>
<keyword evidence="12" id="KW-1185">Reference proteome</keyword>
<dbReference type="SUPFAM" id="SSF55811">
    <property type="entry name" value="Nudix"/>
    <property type="match status" value="1"/>
</dbReference>
<evidence type="ECO:0000256" key="2">
    <source>
        <dbReference type="ARBA" id="ARBA00001946"/>
    </source>
</evidence>
<dbReference type="RefSeq" id="WP_098468660.1">
    <property type="nucleotide sequence ID" value="NZ_PDJD01000001.1"/>
</dbReference>
<comment type="cofactor">
    <cofactor evidence="1">
        <name>Mn(2+)</name>
        <dbReference type="ChEBI" id="CHEBI:29035"/>
    </cofactor>
</comment>
<dbReference type="Gene3D" id="3.90.79.10">
    <property type="entry name" value="Nucleoside Triphosphate Pyrophosphohydrolase"/>
    <property type="match status" value="1"/>
</dbReference>
<dbReference type="InterPro" id="IPR015797">
    <property type="entry name" value="NUDIX_hydrolase-like_dom_sf"/>
</dbReference>
<keyword evidence="5 8" id="KW-0378">Hydrolase</keyword>
<dbReference type="GO" id="GO:0010945">
    <property type="term" value="F:coenzyme A diphosphatase activity"/>
    <property type="evidence" value="ECO:0007669"/>
    <property type="project" value="InterPro"/>
</dbReference>
<dbReference type="InterPro" id="IPR000059">
    <property type="entry name" value="NUDIX_hydrolase_NudL_CS"/>
</dbReference>
<feature type="domain" description="Nudix hydrolase" evidence="10">
    <location>
        <begin position="35"/>
        <end position="179"/>
    </location>
</feature>
<proteinExistence type="inferred from homology"/>
<comment type="caution">
    <text evidence="11">The sequence shown here is derived from an EMBL/GenBank/DDBJ whole genome shotgun (WGS) entry which is preliminary data.</text>
</comment>
<dbReference type="CDD" id="cd03426">
    <property type="entry name" value="NUDIX_CoAse_Nudt7"/>
    <property type="match status" value="1"/>
</dbReference>